<proteinExistence type="predicted"/>
<reference evidence="1 2" key="1">
    <citation type="submission" date="2024-03" db="EMBL/GenBank/DDBJ databases">
        <title>Novel species of the genus Variovorax.</title>
        <authorList>
            <person name="Liu Q."/>
            <person name="Xin Y.-H."/>
        </authorList>
    </citation>
    <scope>NUCLEOTIDE SEQUENCE [LARGE SCALE GENOMIC DNA]</scope>
    <source>
        <strain evidence="1 2">KACC 18501</strain>
    </source>
</reference>
<organism evidence="1 2">
    <name type="scientific">Variovorax humicola</name>
    <dbReference type="NCBI Taxonomy" id="1769758"/>
    <lineage>
        <taxon>Bacteria</taxon>
        <taxon>Pseudomonadati</taxon>
        <taxon>Pseudomonadota</taxon>
        <taxon>Betaproteobacteria</taxon>
        <taxon>Burkholderiales</taxon>
        <taxon>Comamonadaceae</taxon>
        <taxon>Variovorax</taxon>
    </lineage>
</organism>
<evidence type="ECO:0000313" key="1">
    <source>
        <dbReference type="EMBL" id="MEJ8824573.1"/>
    </source>
</evidence>
<dbReference type="EMBL" id="JBBKZV010000014">
    <property type="protein sequence ID" value="MEJ8824573.1"/>
    <property type="molecule type" value="Genomic_DNA"/>
</dbReference>
<keyword evidence="2" id="KW-1185">Reference proteome</keyword>
<evidence type="ECO:0000313" key="2">
    <source>
        <dbReference type="Proteomes" id="UP001363010"/>
    </source>
</evidence>
<name>A0ABU8W3L0_9BURK</name>
<accession>A0ABU8W3L0</accession>
<gene>
    <name evidence="1" type="ORF">WKW80_21470</name>
</gene>
<protein>
    <submittedName>
        <fullName evidence="1">Uncharacterized protein</fullName>
    </submittedName>
</protein>
<dbReference type="RefSeq" id="WP_340365593.1">
    <property type="nucleotide sequence ID" value="NZ_JBBKZV010000014.1"/>
</dbReference>
<comment type="caution">
    <text evidence="1">The sequence shown here is derived from an EMBL/GenBank/DDBJ whole genome shotgun (WGS) entry which is preliminary data.</text>
</comment>
<sequence>MQFQMHDCERLQIDASNAAEAFELSKRTVRAIGRYLARWVRRHCGHRHPPSMTLRRVERGMMEPCWISATQRHNVSRSSRQGVCACCFAFARWRASFAAIFYAHQHHQRVHAVDLLAQLDYLVEPQVALDLFGLCVVQTAHAIGLDLSAPGSQNWKGKTDQEEAEYLCLWPPPYWRVLRRNDAKTWRCAGYDVACIQDLLHRLATVSLLGEYQWGIDVGCTQRAVWGQDIARYRMKLPGPGRTPWFTKEFVDQILQETHLSLARADREG</sequence>
<dbReference type="Proteomes" id="UP001363010">
    <property type="component" value="Unassembled WGS sequence"/>
</dbReference>